<comment type="caution">
    <text evidence="1">The sequence shown here is derived from an EMBL/GenBank/DDBJ whole genome shotgun (WGS) entry which is preliminary data.</text>
</comment>
<gene>
    <name evidence="1" type="ORF">MILVUS5_LOCUS2148</name>
</gene>
<reference evidence="1" key="1">
    <citation type="submission" date="2023-10" db="EMBL/GenBank/DDBJ databases">
        <authorList>
            <person name="Rodriguez Cubillos JULIANA M."/>
            <person name="De Vega J."/>
        </authorList>
    </citation>
    <scope>NUCLEOTIDE SEQUENCE</scope>
</reference>
<accession>A0ACB0IER3</accession>
<proteinExistence type="predicted"/>
<dbReference type="EMBL" id="CASHSV030000001">
    <property type="protein sequence ID" value="CAJ2630353.1"/>
    <property type="molecule type" value="Genomic_DNA"/>
</dbReference>
<protein>
    <submittedName>
        <fullName evidence="1">Uncharacterized protein</fullName>
    </submittedName>
</protein>
<sequence>MERRFRSQISKSINNCSDYASDSNSHDKKNHNLNNSSQSSKVISNLLLPEDLLISILSLVPLNCLLNSARYVCKSWATTIRSSHFVETCLHHARSKPGLYVENRTNESGSYFLDIKDNVNGYFVFERIDLGIPPRMGRIMGNCDGILLLYKNHVQTFVVNPILNCWLRVPPLPISKDQIDLQKRFTIVRVPHTAEFKLFFIDILEVSGDFWYVFYVLRIGIDNSWKEIARKETTLQWNYFYQLLYNGGNYLYWIETIQGVTMVDIDKEIIVRELPIPPVLMDHHRRIMFLWMGNCISCILRKGVKYRTFQIYNLDFASGKWSFYHEMTPFDYLVACGHELNNILHVVVRLWINNQIILRVVVKWDGKIAKSMHFSYNVKTRQLTEIEGIDVGHNHIEVWLHTNSLVLLPHS</sequence>
<evidence type="ECO:0000313" key="2">
    <source>
        <dbReference type="Proteomes" id="UP001177021"/>
    </source>
</evidence>
<organism evidence="1 2">
    <name type="scientific">Trifolium pratense</name>
    <name type="common">Red clover</name>
    <dbReference type="NCBI Taxonomy" id="57577"/>
    <lineage>
        <taxon>Eukaryota</taxon>
        <taxon>Viridiplantae</taxon>
        <taxon>Streptophyta</taxon>
        <taxon>Embryophyta</taxon>
        <taxon>Tracheophyta</taxon>
        <taxon>Spermatophyta</taxon>
        <taxon>Magnoliopsida</taxon>
        <taxon>eudicotyledons</taxon>
        <taxon>Gunneridae</taxon>
        <taxon>Pentapetalae</taxon>
        <taxon>rosids</taxon>
        <taxon>fabids</taxon>
        <taxon>Fabales</taxon>
        <taxon>Fabaceae</taxon>
        <taxon>Papilionoideae</taxon>
        <taxon>50 kb inversion clade</taxon>
        <taxon>NPAAA clade</taxon>
        <taxon>Hologalegina</taxon>
        <taxon>IRL clade</taxon>
        <taxon>Trifolieae</taxon>
        <taxon>Trifolium</taxon>
    </lineage>
</organism>
<evidence type="ECO:0000313" key="1">
    <source>
        <dbReference type="EMBL" id="CAJ2630353.1"/>
    </source>
</evidence>
<name>A0ACB0IER3_TRIPR</name>
<dbReference type="Proteomes" id="UP001177021">
    <property type="component" value="Unassembled WGS sequence"/>
</dbReference>
<keyword evidence="2" id="KW-1185">Reference proteome</keyword>